<gene>
    <name evidence="2" type="ORF">BJ085DRAFT_16416</name>
</gene>
<feature type="non-terminal residue" evidence="2">
    <location>
        <position position="1"/>
    </location>
</feature>
<keyword evidence="1" id="KW-0812">Transmembrane</keyword>
<reference evidence="3" key="1">
    <citation type="journal article" date="2018" name="Nat. Microbiol.">
        <title>Leveraging single-cell genomics to expand the fungal tree of life.</title>
        <authorList>
            <person name="Ahrendt S.R."/>
            <person name="Quandt C.A."/>
            <person name="Ciobanu D."/>
            <person name="Clum A."/>
            <person name="Salamov A."/>
            <person name="Andreopoulos B."/>
            <person name="Cheng J.F."/>
            <person name="Woyke T."/>
            <person name="Pelin A."/>
            <person name="Henrissat B."/>
            <person name="Reynolds N.K."/>
            <person name="Benny G.L."/>
            <person name="Smith M.E."/>
            <person name="James T.Y."/>
            <person name="Grigoriev I.V."/>
        </authorList>
    </citation>
    <scope>NUCLEOTIDE SEQUENCE [LARGE SCALE GENOMIC DNA]</scope>
    <source>
        <strain evidence="3">RSA 468</strain>
    </source>
</reference>
<sequence length="66" mass="7514">RFLHKIHKYKVNRVRGHFGPSNTIALLLSPFLLVPLVCNHITWGPFLGAFGLASLRVHFFMGISRN</sequence>
<accession>A0A4P9ZKH9</accession>
<dbReference type="EMBL" id="ML003588">
    <property type="protein sequence ID" value="RKP33747.1"/>
    <property type="molecule type" value="Genomic_DNA"/>
</dbReference>
<evidence type="ECO:0000313" key="3">
    <source>
        <dbReference type="Proteomes" id="UP000268162"/>
    </source>
</evidence>
<proteinExistence type="predicted"/>
<evidence type="ECO:0000313" key="2">
    <source>
        <dbReference type="EMBL" id="RKP33747.1"/>
    </source>
</evidence>
<protein>
    <submittedName>
        <fullName evidence="2">Uncharacterized protein</fullName>
    </submittedName>
</protein>
<keyword evidence="3" id="KW-1185">Reference proteome</keyword>
<name>A0A4P9ZKH9_9FUNG</name>
<dbReference type="AlphaFoldDB" id="A0A4P9ZKH9"/>
<evidence type="ECO:0000256" key="1">
    <source>
        <dbReference type="SAM" id="Phobius"/>
    </source>
</evidence>
<dbReference type="Proteomes" id="UP000268162">
    <property type="component" value="Unassembled WGS sequence"/>
</dbReference>
<organism evidence="2 3">
    <name type="scientific">Dimargaris cristalligena</name>
    <dbReference type="NCBI Taxonomy" id="215637"/>
    <lineage>
        <taxon>Eukaryota</taxon>
        <taxon>Fungi</taxon>
        <taxon>Fungi incertae sedis</taxon>
        <taxon>Zoopagomycota</taxon>
        <taxon>Kickxellomycotina</taxon>
        <taxon>Dimargaritomycetes</taxon>
        <taxon>Dimargaritales</taxon>
        <taxon>Dimargaritaceae</taxon>
        <taxon>Dimargaris</taxon>
    </lineage>
</organism>
<keyword evidence="1" id="KW-0472">Membrane</keyword>
<feature type="transmembrane region" description="Helical" evidence="1">
    <location>
        <begin position="21"/>
        <end position="37"/>
    </location>
</feature>
<keyword evidence="1" id="KW-1133">Transmembrane helix</keyword>